<organism evidence="1">
    <name type="scientific">marine sediment metagenome</name>
    <dbReference type="NCBI Taxonomy" id="412755"/>
    <lineage>
        <taxon>unclassified sequences</taxon>
        <taxon>metagenomes</taxon>
        <taxon>ecological metagenomes</taxon>
    </lineage>
</organism>
<dbReference type="AlphaFoldDB" id="X0UZP2"/>
<evidence type="ECO:0000313" key="1">
    <source>
        <dbReference type="EMBL" id="GAG11295.1"/>
    </source>
</evidence>
<dbReference type="EMBL" id="BARS01026055">
    <property type="protein sequence ID" value="GAG11295.1"/>
    <property type="molecule type" value="Genomic_DNA"/>
</dbReference>
<comment type="caution">
    <text evidence="1">The sequence shown here is derived from an EMBL/GenBank/DDBJ whole genome shotgun (WGS) entry which is preliminary data.</text>
</comment>
<proteinExistence type="predicted"/>
<accession>X0UZP2</accession>
<sequence>HARSGRQASILTSGQGLLDDPVIAKPVIMGKA</sequence>
<name>X0UZP2_9ZZZZ</name>
<protein>
    <submittedName>
        <fullName evidence="1">Uncharacterized protein</fullName>
    </submittedName>
</protein>
<reference evidence="1" key="1">
    <citation type="journal article" date="2014" name="Front. Microbiol.">
        <title>High frequency of phylogenetically diverse reductive dehalogenase-homologous genes in deep subseafloor sedimentary metagenomes.</title>
        <authorList>
            <person name="Kawai M."/>
            <person name="Futagami T."/>
            <person name="Toyoda A."/>
            <person name="Takaki Y."/>
            <person name="Nishi S."/>
            <person name="Hori S."/>
            <person name="Arai W."/>
            <person name="Tsubouchi T."/>
            <person name="Morono Y."/>
            <person name="Uchiyama I."/>
            <person name="Ito T."/>
            <person name="Fujiyama A."/>
            <person name="Inagaki F."/>
            <person name="Takami H."/>
        </authorList>
    </citation>
    <scope>NUCLEOTIDE SEQUENCE</scope>
    <source>
        <strain evidence="1">Expedition CK06-06</strain>
    </source>
</reference>
<feature type="non-terminal residue" evidence="1">
    <location>
        <position position="1"/>
    </location>
</feature>
<gene>
    <name evidence="1" type="ORF">S01H1_41110</name>
</gene>